<accession>A0ABT0XSA4</accession>
<dbReference type="Proteomes" id="UP001523216">
    <property type="component" value="Unassembled WGS sequence"/>
</dbReference>
<keyword evidence="1" id="KW-0812">Transmembrane</keyword>
<sequence length="425" mass="44752">MRFSARGLILAVLISLAGAYVGAFAAGRIALEYAPPLPSGTEAEQLSAAAFPGLRVFGGGEAEAIEPFGDGEGVRYGSVAYWVKHTEATRDVATYSAGVRDRLAAAGWRIHDFAVSAPEPMVDGGAEYQAGFWATRPGLILNFSDYYWTERPSYDSPGAAAFDLWRVPPSWSTGLSWAGAVAGGLVALLLTWWVARTAGRARPFVAGAAVVAIVFLLPSTLRPGGESPGDSPWWGGFYYLGYGPALLSAWIAGLILVVTIAQTRPVRAALSFGATQVRRWPKTAVAAVVLVALAFTLPGLLRQNGVSGGAADCRPTGLPAEAPAAETRTSKHVKIFVNNAATEQERALIDAAIFRSRSGSLGELIWQPDSAGFRETYCAGAPIPEDAVAALPYYFDVELGNPAYLPALTEEVTGLAGVLAVHRAP</sequence>
<comment type="caution">
    <text evidence="2">The sequence shown here is derived from an EMBL/GenBank/DDBJ whole genome shotgun (WGS) entry which is preliminary data.</text>
</comment>
<name>A0ABT0XSA4_9ACTN</name>
<dbReference type="RefSeq" id="WP_251796396.1">
    <property type="nucleotide sequence ID" value="NZ_JAMQOL010000003.1"/>
</dbReference>
<protein>
    <submittedName>
        <fullName evidence="2">Uncharacterized protein</fullName>
    </submittedName>
</protein>
<gene>
    <name evidence="2" type="ORF">LXN57_02800</name>
</gene>
<evidence type="ECO:0000256" key="1">
    <source>
        <dbReference type="SAM" id="Phobius"/>
    </source>
</evidence>
<organism evidence="2 3">
    <name type="scientific">Paractinoplanes hotanensis</name>
    <dbReference type="NCBI Taxonomy" id="2906497"/>
    <lineage>
        <taxon>Bacteria</taxon>
        <taxon>Bacillati</taxon>
        <taxon>Actinomycetota</taxon>
        <taxon>Actinomycetes</taxon>
        <taxon>Micromonosporales</taxon>
        <taxon>Micromonosporaceae</taxon>
        <taxon>Paractinoplanes</taxon>
    </lineage>
</organism>
<feature type="transmembrane region" description="Helical" evidence="1">
    <location>
        <begin position="283"/>
        <end position="301"/>
    </location>
</feature>
<evidence type="ECO:0000313" key="2">
    <source>
        <dbReference type="EMBL" id="MCM4076490.1"/>
    </source>
</evidence>
<reference evidence="2 3" key="1">
    <citation type="submission" date="2022-06" db="EMBL/GenBank/DDBJ databases">
        <title>Actinoplanes abujensis sp. nov., isolated from Nigerian arid soil.</title>
        <authorList>
            <person name="Ding P."/>
        </authorList>
    </citation>
    <scope>NUCLEOTIDE SEQUENCE [LARGE SCALE GENOMIC DNA]</scope>
    <source>
        <strain evidence="3">TRM88002</strain>
    </source>
</reference>
<proteinExistence type="predicted"/>
<keyword evidence="1" id="KW-0472">Membrane</keyword>
<feature type="transmembrane region" description="Helical" evidence="1">
    <location>
        <begin position="174"/>
        <end position="195"/>
    </location>
</feature>
<feature type="transmembrane region" description="Helical" evidence="1">
    <location>
        <begin position="204"/>
        <end position="221"/>
    </location>
</feature>
<keyword evidence="1" id="KW-1133">Transmembrane helix</keyword>
<dbReference type="EMBL" id="JAMQOL010000003">
    <property type="protein sequence ID" value="MCM4076490.1"/>
    <property type="molecule type" value="Genomic_DNA"/>
</dbReference>
<evidence type="ECO:0000313" key="3">
    <source>
        <dbReference type="Proteomes" id="UP001523216"/>
    </source>
</evidence>
<feature type="transmembrane region" description="Helical" evidence="1">
    <location>
        <begin position="241"/>
        <end position="262"/>
    </location>
</feature>
<keyword evidence="3" id="KW-1185">Reference proteome</keyword>